<feature type="signal peptide" evidence="4">
    <location>
        <begin position="1"/>
        <end position="27"/>
    </location>
</feature>
<dbReference type="PANTHER" id="PTHR46847:SF1">
    <property type="entry name" value="D-ALLOSE-BINDING PERIPLASMIC PROTEIN-RELATED"/>
    <property type="match status" value="1"/>
</dbReference>
<dbReference type="Proteomes" id="UP001597417">
    <property type="component" value="Unassembled WGS sequence"/>
</dbReference>
<dbReference type="Pfam" id="PF13407">
    <property type="entry name" value="Peripla_BP_4"/>
    <property type="match status" value="1"/>
</dbReference>
<dbReference type="EMBL" id="JBHUKR010000020">
    <property type="protein sequence ID" value="MFD2420800.1"/>
    <property type="molecule type" value="Genomic_DNA"/>
</dbReference>
<comment type="caution">
    <text evidence="6">The sequence shown here is derived from an EMBL/GenBank/DDBJ whole genome shotgun (WGS) entry which is preliminary data.</text>
</comment>
<evidence type="ECO:0000256" key="3">
    <source>
        <dbReference type="ARBA" id="ARBA00022729"/>
    </source>
</evidence>
<feature type="domain" description="Periplasmic binding protein" evidence="5">
    <location>
        <begin position="45"/>
        <end position="304"/>
    </location>
</feature>
<comment type="similarity">
    <text evidence="2">Belongs to the bacterial solute-binding protein 2 family.</text>
</comment>
<keyword evidence="3 4" id="KW-0732">Signal</keyword>
<dbReference type="PANTHER" id="PTHR46847">
    <property type="entry name" value="D-ALLOSE-BINDING PERIPLASMIC PROTEIN-RELATED"/>
    <property type="match status" value="1"/>
</dbReference>
<evidence type="ECO:0000256" key="2">
    <source>
        <dbReference type="ARBA" id="ARBA00007639"/>
    </source>
</evidence>
<evidence type="ECO:0000313" key="7">
    <source>
        <dbReference type="Proteomes" id="UP001597417"/>
    </source>
</evidence>
<feature type="chain" id="PRO_5045851621" evidence="4">
    <location>
        <begin position="28"/>
        <end position="339"/>
    </location>
</feature>
<dbReference type="InterPro" id="IPR025997">
    <property type="entry name" value="SBP_2_dom"/>
</dbReference>
<proteinExistence type="inferred from homology"/>
<comment type="subcellular location">
    <subcellularLocation>
        <location evidence="1">Cell envelope</location>
    </subcellularLocation>
</comment>
<gene>
    <name evidence="6" type="ORF">ACFSXZ_31170</name>
</gene>
<sequence>MAVRNAFFRAHTRRGAAIIAAALAASASLTGCSGGASGSNDEIAVALITKTNTNPYFVKMRDGAEQAAKTAGVRLMTAAGAYDGDNAGQVTAVQNMVAAGVKGIMITPNDPKAIAPTLDKARQQGVVVIALDTPPNPRSSVDALYATDNVDAGKLIGAYAKAAEGGKPVKIAMLDLSPGVTVGVDRHTGFLQGFGLPEGDPRIVCAQDTSGDQTKGQTAMENCLQKDPGINLVYAINEPAALGAFTALKAVGKDASTMIVAIDGGCTGVKAVQSGQIAATSQQYPLKMAAQGLDAVVTFAKTGKKPSGYTDTGVNLITAHAQPGVASKDIQFGLDNCWG</sequence>
<evidence type="ECO:0000259" key="5">
    <source>
        <dbReference type="Pfam" id="PF13407"/>
    </source>
</evidence>
<dbReference type="PROSITE" id="PS51257">
    <property type="entry name" value="PROKAR_LIPOPROTEIN"/>
    <property type="match status" value="1"/>
</dbReference>
<evidence type="ECO:0000313" key="6">
    <source>
        <dbReference type="EMBL" id="MFD2420800.1"/>
    </source>
</evidence>
<reference evidence="7" key="1">
    <citation type="journal article" date="2019" name="Int. J. Syst. Evol. Microbiol.">
        <title>The Global Catalogue of Microorganisms (GCM) 10K type strain sequencing project: providing services to taxonomists for standard genome sequencing and annotation.</title>
        <authorList>
            <consortium name="The Broad Institute Genomics Platform"/>
            <consortium name="The Broad Institute Genome Sequencing Center for Infectious Disease"/>
            <person name="Wu L."/>
            <person name="Ma J."/>
        </authorList>
    </citation>
    <scope>NUCLEOTIDE SEQUENCE [LARGE SCALE GENOMIC DNA]</scope>
    <source>
        <strain evidence="7">CGMCC 4.7645</strain>
    </source>
</reference>
<keyword evidence="7" id="KW-1185">Reference proteome</keyword>
<dbReference type="RefSeq" id="WP_378269035.1">
    <property type="nucleotide sequence ID" value="NZ_JBHUKR010000020.1"/>
</dbReference>
<accession>A0ABW5G1I4</accession>
<evidence type="ECO:0000256" key="1">
    <source>
        <dbReference type="ARBA" id="ARBA00004196"/>
    </source>
</evidence>
<organism evidence="6 7">
    <name type="scientific">Amycolatopsis pigmentata</name>
    <dbReference type="NCBI Taxonomy" id="450801"/>
    <lineage>
        <taxon>Bacteria</taxon>
        <taxon>Bacillati</taxon>
        <taxon>Actinomycetota</taxon>
        <taxon>Actinomycetes</taxon>
        <taxon>Pseudonocardiales</taxon>
        <taxon>Pseudonocardiaceae</taxon>
        <taxon>Amycolatopsis</taxon>
    </lineage>
</organism>
<dbReference type="InterPro" id="IPR028082">
    <property type="entry name" value="Peripla_BP_I"/>
</dbReference>
<evidence type="ECO:0000256" key="4">
    <source>
        <dbReference type="SAM" id="SignalP"/>
    </source>
</evidence>
<dbReference type="Gene3D" id="3.40.50.2300">
    <property type="match status" value="2"/>
</dbReference>
<dbReference type="SUPFAM" id="SSF53822">
    <property type="entry name" value="Periplasmic binding protein-like I"/>
    <property type="match status" value="1"/>
</dbReference>
<protein>
    <submittedName>
        <fullName evidence="6">Substrate-binding domain-containing protein</fullName>
    </submittedName>
</protein>
<name>A0ABW5G1I4_9PSEU</name>